<gene>
    <name evidence="1" type="ORF">QFC24_000715</name>
</gene>
<organism evidence="1 2">
    <name type="scientific">Naganishia onofrii</name>
    <dbReference type="NCBI Taxonomy" id="1851511"/>
    <lineage>
        <taxon>Eukaryota</taxon>
        <taxon>Fungi</taxon>
        <taxon>Dikarya</taxon>
        <taxon>Basidiomycota</taxon>
        <taxon>Agaricomycotina</taxon>
        <taxon>Tremellomycetes</taxon>
        <taxon>Filobasidiales</taxon>
        <taxon>Filobasidiaceae</taxon>
        <taxon>Naganishia</taxon>
    </lineage>
</organism>
<evidence type="ECO:0000313" key="2">
    <source>
        <dbReference type="Proteomes" id="UP001234202"/>
    </source>
</evidence>
<reference evidence="1" key="1">
    <citation type="submission" date="2023-04" db="EMBL/GenBank/DDBJ databases">
        <title>Draft Genome sequencing of Naganishia species isolated from polar environments using Oxford Nanopore Technology.</title>
        <authorList>
            <person name="Leo P."/>
            <person name="Venkateswaran K."/>
        </authorList>
    </citation>
    <scope>NUCLEOTIDE SEQUENCE</scope>
    <source>
        <strain evidence="1">DBVPG 5303</strain>
    </source>
</reference>
<accession>A0ACC2XUK5</accession>
<dbReference type="EMBL" id="JASBWV010000002">
    <property type="protein sequence ID" value="KAJ9127308.1"/>
    <property type="molecule type" value="Genomic_DNA"/>
</dbReference>
<evidence type="ECO:0000313" key="1">
    <source>
        <dbReference type="EMBL" id="KAJ9127308.1"/>
    </source>
</evidence>
<comment type="caution">
    <text evidence="1">The sequence shown here is derived from an EMBL/GenBank/DDBJ whole genome shotgun (WGS) entry which is preliminary data.</text>
</comment>
<name>A0ACC2XUK5_9TREE</name>
<sequence>MLFSLTTTTTTLLLASTAVTASPLFPRQQQANTTSVAGGNTTTTPPAAAKANITAATVYLPLSTNGTNTTTGNTSFVPVHGYTNTQYNVSSFLGIPFATSERFRAPVLSVYNATGLNATSHGVACMQSPGAGRSVLNGTYTSRGVGEDCLSVDVYTPAGAGNGTKLPVMVWFFGGGFINGANNIYDGTAIIAQSVLMRSPVILVVPNYRLNIYGWLNGAEALANNATNLGLKDQLASLEWVQKYASSFGGDKNKVTVFGESAGAISIALHYLNPALVGNLTANGTNAMNSTATMGNTTVTTINSTATTLPQSLFRGAIMQSGAMSTFPIGPANETRQPIFDRISLLTGCSRNASLAYPGGNLTTSFNQTEFECLRTLPNELLFNATRTVLDDPVNAYGNFPFGPTIDFALIPASPAALLAKGSFAKNIPFISGNMLDEGTLFTPPTLNTTAQVTSYINEVLPRDPNTTVVNTLYAYYSDPSKGSPYGSGNESFGLNPLFKTTAALFGDTTFQSSRRNFLQKANQFNVSKTWSYLFSQKKNGTSTYLGAPHGSDVLYTFGQPGGNAADLTVSRQYLGYFINFANNLDPNGNTTNPITALVSSTLNLTSWPTYSTGTAGGNANMLQFLANNLTVIQDNYRSEAIAYINSVPEALDH</sequence>
<protein>
    <submittedName>
        <fullName evidence="1">Uncharacterized protein</fullName>
    </submittedName>
</protein>
<dbReference type="Proteomes" id="UP001234202">
    <property type="component" value="Unassembled WGS sequence"/>
</dbReference>
<keyword evidence="2" id="KW-1185">Reference proteome</keyword>
<proteinExistence type="predicted"/>